<dbReference type="RefSeq" id="WP_213408494.1">
    <property type="nucleotide sequence ID" value="NZ_CP074441.1"/>
</dbReference>
<name>A0ABT3E3S5_9LACO</name>
<proteinExistence type="predicted"/>
<evidence type="ECO:0000256" key="1">
    <source>
        <dbReference type="SAM" id="Coils"/>
    </source>
</evidence>
<keyword evidence="1" id="KW-0175">Coiled coil</keyword>
<feature type="transmembrane region" description="Helical" evidence="2">
    <location>
        <begin position="118"/>
        <end position="136"/>
    </location>
</feature>
<protein>
    <submittedName>
        <fullName evidence="3">Uncharacterized protein</fullName>
    </submittedName>
</protein>
<accession>A0ABT3E3S5</accession>
<keyword evidence="2" id="KW-1133">Transmembrane helix</keyword>
<dbReference type="EMBL" id="JAOZFE010000002">
    <property type="protein sequence ID" value="MCW0953071.1"/>
    <property type="molecule type" value="Genomic_DNA"/>
</dbReference>
<keyword evidence="2" id="KW-0472">Membrane</keyword>
<organism evidence="3 4">
    <name type="scientific">Weissella ceti</name>
    <dbReference type="NCBI Taxonomy" id="759620"/>
    <lineage>
        <taxon>Bacteria</taxon>
        <taxon>Bacillati</taxon>
        <taxon>Bacillota</taxon>
        <taxon>Bacilli</taxon>
        <taxon>Lactobacillales</taxon>
        <taxon>Lactobacillaceae</taxon>
        <taxon>Weissella</taxon>
    </lineage>
</organism>
<reference evidence="3 4" key="1">
    <citation type="submission" date="2022-10" db="EMBL/GenBank/DDBJ databases">
        <title>Weissella fermenti sp. nov., isolated from fermented cabbage.</title>
        <authorList>
            <person name="Lee J.K."/>
            <person name="Baek J.H."/>
            <person name="Choi D.G."/>
            <person name="Kim J.M."/>
            <person name="Jeon C.O."/>
        </authorList>
    </citation>
    <scope>NUCLEOTIDE SEQUENCE [LARGE SCALE GENOMIC DNA]</scope>
    <source>
        <strain evidence="3 4">KACC 18534</strain>
    </source>
</reference>
<sequence>MVVLDTILLLVCAFMMIKSWGQYQSFANTERVQKLNKKMQENQFKMMNIDPEANESMEDLMARVAKQMQEMTQDVAAKQNTKDMMILNANRSRAIAFSVLFTTFALSTAFQWLQVNGLIQIGVSLIGFFVTALSLIKSRNLLQMSQKL</sequence>
<keyword evidence="2" id="KW-0812">Transmembrane</keyword>
<dbReference type="Proteomes" id="UP001526225">
    <property type="component" value="Unassembled WGS sequence"/>
</dbReference>
<gene>
    <name evidence="3" type="ORF">OIT44_03160</name>
</gene>
<comment type="caution">
    <text evidence="3">The sequence shown here is derived from an EMBL/GenBank/DDBJ whole genome shotgun (WGS) entry which is preliminary data.</text>
</comment>
<evidence type="ECO:0000256" key="2">
    <source>
        <dbReference type="SAM" id="Phobius"/>
    </source>
</evidence>
<evidence type="ECO:0000313" key="3">
    <source>
        <dbReference type="EMBL" id="MCW0953071.1"/>
    </source>
</evidence>
<keyword evidence="4" id="KW-1185">Reference proteome</keyword>
<evidence type="ECO:0000313" key="4">
    <source>
        <dbReference type="Proteomes" id="UP001526225"/>
    </source>
</evidence>
<feature type="transmembrane region" description="Helical" evidence="2">
    <location>
        <begin position="94"/>
        <end position="112"/>
    </location>
</feature>
<feature type="coiled-coil region" evidence="1">
    <location>
        <begin position="54"/>
        <end position="81"/>
    </location>
</feature>